<protein>
    <submittedName>
        <fullName evidence="1">DNA internalization-related competence protein ComEC/Rec2</fullName>
    </submittedName>
</protein>
<dbReference type="EMBL" id="CP042469">
    <property type="protein sequence ID" value="QOX63136.1"/>
    <property type="molecule type" value="Genomic_DNA"/>
</dbReference>
<reference evidence="1" key="1">
    <citation type="submission" date="2019-08" db="EMBL/GenBank/DDBJ databases">
        <title>Genome sequence of Clostridiales bacterium MT110.</title>
        <authorList>
            <person name="Cao J."/>
        </authorList>
    </citation>
    <scope>NUCLEOTIDE SEQUENCE</scope>
    <source>
        <strain evidence="1">MT110</strain>
    </source>
</reference>
<sequence length="809" mass="91402">MRRPIIFLFLFFIAGIALEYHLEMNLQVLVCSFAILIILLLFPFFTGPLNLRVYCQPIRLACLLSAVFLLGSTILYFAENDRDPLEALEGKKYQVQGRVITVQVKDENSCQVLITAEPYGKRLIQIRGGMASPVELIGKWMVVRGTITIPAERRNPNLFDYRLYLKTRNVRVIIQANSNQITFDESRLALLPSAVARLKYGFTDRLKDHMSPETYGVTVGMLFGDRSYIGEDIYDAFQKNGIAHILSVSGIHVGIVYLYISKLLGNRKTIAFYMLTSGFLIFYAALSEFSPSVVRAAVMIFIHILSKILWRPYDFPSCTAACGLVMLIINPYYLFNTGFQLSFAAVFCLASGLPWTERKLNRLQQEGKPEHFVKLLRFLTPLFVIQLGMAPLTAYLFNYFSVASFFANIPIIALSGVMIPLGISLIPLAFLGELLFGIGARAMELLVELMIWMNDCFYLPGVGFYPVVSPSVYFLILYYGFFFCLTSEMMRVLFQRKNRRGIALICAAIVLLSALSHTIVGSENPDAGLIFLDVGQGDSLHIKTPGGRNVLIDGGGSQNYNVGKNILLPYLLKSGVREIDLAIATHLHDDHYLGLTQLAKGMKIKKFGTYEINRYREEEILEETGLKRENMVYLKAGDRIQLDQDVWIDVLYPKERTAEEYQRILFQEEDENKSSLMMRVTYRGLSVLMTGDIGFDGETELMRQYQADPEQIRADILKVGHHGSKYSTGDHFLESVAPEIAVFQVGKNNFGHPHEAVIEKCSKKGIMIYRNDQNGAIIFETEGQTWHIKVLLPKNMHIKELTEISKAAG</sequence>
<name>A0ACD1A9Y5_9FIRM</name>
<proteinExistence type="predicted"/>
<evidence type="ECO:0000313" key="1">
    <source>
        <dbReference type="EMBL" id="QOX63136.1"/>
    </source>
</evidence>
<keyword evidence="2" id="KW-1185">Reference proteome</keyword>
<accession>A0ACD1A9Y5</accession>
<gene>
    <name evidence="1" type="ORF">FRZ06_07150</name>
</gene>
<dbReference type="Proteomes" id="UP000594014">
    <property type="component" value="Chromosome"/>
</dbReference>
<evidence type="ECO:0000313" key="2">
    <source>
        <dbReference type="Proteomes" id="UP000594014"/>
    </source>
</evidence>
<organism evidence="1 2">
    <name type="scientific">Anoxybacterium hadale</name>
    <dbReference type="NCBI Taxonomy" id="3408580"/>
    <lineage>
        <taxon>Bacteria</taxon>
        <taxon>Bacillati</taxon>
        <taxon>Bacillota</taxon>
        <taxon>Clostridia</taxon>
        <taxon>Peptostreptococcales</taxon>
        <taxon>Anaerovoracaceae</taxon>
        <taxon>Anoxybacterium</taxon>
    </lineage>
</organism>